<sequence length="91" mass="10421">MRSGSTDPSSHDFTRNVNGCAVFGFDSIPLIIEVAGIITTATTCLLMHFILKDSYEDTSWPTFHHLIHNQYYSKQLDRFLNDLDRKKDAKI</sequence>
<organism evidence="2 3">
    <name type="scientific">Litomosoides sigmodontis</name>
    <name type="common">Filarial nematode worm</name>
    <dbReference type="NCBI Taxonomy" id="42156"/>
    <lineage>
        <taxon>Eukaryota</taxon>
        <taxon>Metazoa</taxon>
        <taxon>Ecdysozoa</taxon>
        <taxon>Nematoda</taxon>
        <taxon>Chromadorea</taxon>
        <taxon>Rhabditida</taxon>
        <taxon>Spirurina</taxon>
        <taxon>Spiruromorpha</taxon>
        <taxon>Filarioidea</taxon>
        <taxon>Onchocercidae</taxon>
        <taxon>Litomosoides</taxon>
    </lineage>
</organism>
<keyword evidence="1" id="KW-0472">Membrane</keyword>
<proteinExistence type="predicted"/>
<dbReference type="Proteomes" id="UP000277928">
    <property type="component" value="Unassembled WGS sequence"/>
</dbReference>
<keyword evidence="3" id="KW-1185">Reference proteome</keyword>
<evidence type="ECO:0000256" key="1">
    <source>
        <dbReference type="SAM" id="Phobius"/>
    </source>
</evidence>
<dbReference type="AlphaFoldDB" id="A0A3P6SVL8"/>
<name>A0A3P6SVL8_LITSI</name>
<keyword evidence="1" id="KW-1133">Transmembrane helix</keyword>
<accession>A0A3P6SVL8</accession>
<dbReference type="EMBL" id="UYRX01000312">
    <property type="protein sequence ID" value="VDK79872.1"/>
    <property type="molecule type" value="Genomic_DNA"/>
</dbReference>
<evidence type="ECO:0000313" key="2">
    <source>
        <dbReference type="EMBL" id="VDK79872.1"/>
    </source>
</evidence>
<evidence type="ECO:0000313" key="3">
    <source>
        <dbReference type="Proteomes" id="UP000277928"/>
    </source>
</evidence>
<reference evidence="2 3" key="1">
    <citation type="submission" date="2018-08" db="EMBL/GenBank/DDBJ databases">
        <authorList>
            <person name="Laetsch R D."/>
            <person name="Stevens L."/>
            <person name="Kumar S."/>
            <person name="Blaxter L. M."/>
        </authorList>
    </citation>
    <scope>NUCLEOTIDE SEQUENCE [LARGE SCALE GENOMIC DNA]</scope>
</reference>
<feature type="transmembrane region" description="Helical" evidence="1">
    <location>
        <begin position="28"/>
        <end position="51"/>
    </location>
</feature>
<protein>
    <submittedName>
        <fullName evidence="2">Uncharacterized protein</fullName>
    </submittedName>
</protein>
<keyword evidence="1" id="KW-0812">Transmembrane</keyword>
<gene>
    <name evidence="2" type="ORF">NLS_LOCUS4690</name>
</gene>